<dbReference type="GO" id="GO:0060285">
    <property type="term" value="P:cilium-dependent cell motility"/>
    <property type="evidence" value="ECO:0007669"/>
    <property type="project" value="TreeGrafter"/>
</dbReference>
<dbReference type="Proteomes" id="UP000549775">
    <property type="component" value="Unassembled WGS sequence"/>
</dbReference>
<feature type="non-terminal residue" evidence="6">
    <location>
        <position position="878"/>
    </location>
</feature>
<evidence type="ECO:0000256" key="4">
    <source>
        <dbReference type="ARBA" id="ARBA00045182"/>
    </source>
</evidence>
<dbReference type="GO" id="GO:0060287">
    <property type="term" value="P:epithelial cilium movement involved in determination of left/right asymmetry"/>
    <property type="evidence" value="ECO:0007669"/>
    <property type="project" value="TreeGrafter"/>
</dbReference>
<dbReference type="AlphaFoldDB" id="A0A7K7P1H7"/>
<reference evidence="6 7" key="1">
    <citation type="submission" date="2019-09" db="EMBL/GenBank/DDBJ databases">
        <title>Bird 10,000 Genomes (B10K) Project - Family phase.</title>
        <authorList>
            <person name="Zhang G."/>
        </authorList>
    </citation>
    <scope>NUCLEOTIDE SEQUENCE [LARGE SCALE GENOMIC DNA]</scope>
    <source>
        <strain evidence="6">OUT-0054</strain>
        <tissue evidence="6">Blood</tissue>
    </source>
</reference>
<dbReference type="OrthoDB" id="10259720at2759"/>
<comment type="caution">
    <text evidence="6">The sequence shown here is derived from an EMBL/GenBank/DDBJ whole genome shotgun (WGS) entry which is preliminary data.</text>
</comment>
<sequence>AASVLAELQWEPGYAVPVANAENKALEDELQKLQKEKENLQNELTNFEERIQAMTSHLKNVRQEITFSQSLYKAKENEIETEHHFKALAEREYGRLKNDIKRLKDEMTSLRQKKSSQENTINKNTKKLENLKQQMNLDEELLKSWLKELNRTDNDALAIQKYTLEDEGKLGTLNLQIEKLTMEANQKRRALDNELTETMTAQMELDRAAEDFRRVHQERQEVISQWENAIRQMQKRDQEIDQCALLIAEIKQEIRNKEILLREKTSFLVNETVNNMEFEKKILSAEREANSLRKEFQAQDTRRTQLQDELQALKSIVNRTASDLESLRTEITIMKKEIQEKQARLKLVNEKNASLSYKLKLAIEETLSTEERALRLEEILKEEEKSVEEKENEMRLLKELLFKKSQELKVQSDKEKIVLAEIEGGQKSLKNLKSRLRKLDTDLLKQQELIYNQDFYIQQIQRRLSRLEGEVNSDEKELLEGKVAELKKTLEEKKKAYDVLQSLYRKLQNDIQITKRTIDKTREETNGLIVKIEELTLFNERSLQELRKAKHIKQEMMVEDNLLKLELKRLQNTLCNKAEKVLTLEKQQLELKKVIAERSEEIRIHKAMLDSQIRLLDQERHRMSAEFQDRLWKIDKLKRRYEIFTLSMMPPEGEEMKSQAYYAIKAAQEKQALQQEGDDLDAKICKAQKEIIAMQNSLSVLKNWNKNYKNSFKAIPETSEELEEKLKLEQAKRDADEKYRKKQKKIKELQENVQIMQQHLDVVEKQQALFEEQKKAKQALVLQLKKDIEEQKPKLVRVIKQCSKLSKAIQSRREDGIETLEEKDIHLRELKGFSRTIDQVIVDVLEANPGLTAAFQMYFDKVSFPVNCHQNLESSSLS</sequence>
<evidence type="ECO:0000256" key="1">
    <source>
        <dbReference type="ARBA" id="ARBA00005805"/>
    </source>
</evidence>
<keyword evidence="7" id="KW-1185">Reference proteome</keyword>
<dbReference type="InterPro" id="IPR033290">
    <property type="entry name" value="CCDC39"/>
</dbReference>
<dbReference type="GO" id="GO:0005576">
    <property type="term" value="C:extracellular region"/>
    <property type="evidence" value="ECO:0007669"/>
    <property type="project" value="GOC"/>
</dbReference>
<dbReference type="GO" id="GO:0036159">
    <property type="term" value="P:inner dynein arm assembly"/>
    <property type="evidence" value="ECO:0007669"/>
    <property type="project" value="InterPro"/>
</dbReference>
<dbReference type="EMBL" id="VZST01000014">
    <property type="protein sequence ID" value="NWZ61280.1"/>
    <property type="molecule type" value="Genomic_DNA"/>
</dbReference>
<evidence type="ECO:0000256" key="3">
    <source>
        <dbReference type="ARBA" id="ARBA00023054"/>
    </source>
</evidence>
<comment type="function">
    <text evidence="4">Required for assembly of dynein regulatory complex (DRC) and inner dynein arm (IDA) complexes, which are responsible for ciliary beat regulation, thereby playing a central role in motility in cilia and flagella. Probably acts together with CCDC40 to form a molecular ruler that determines the 96 nanometer (nm) repeat length and arrangements of components in cilia and flagella. Not required for outer dynein arm complexes assembly.</text>
</comment>
<proteinExistence type="inferred from homology"/>
<evidence type="ECO:0000256" key="2">
    <source>
        <dbReference type="ARBA" id="ARBA00016725"/>
    </source>
</evidence>
<gene>
    <name evidence="6" type="primary">Ccdc39</name>
    <name evidence="6" type="ORF">ACRARU_R06115</name>
</gene>
<name>A0A7K7P1H7_ACRAR</name>
<evidence type="ECO:0000313" key="6">
    <source>
        <dbReference type="EMBL" id="NWZ61280.1"/>
    </source>
</evidence>
<evidence type="ECO:0000313" key="7">
    <source>
        <dbReference type="Proteomes" id="UP000549775"/>
    </source>
</evidence>
<dbReference type="PANTHER" id="PTHR18962">
    <property type="entry name" value="COILED-COIL DOMAIN-CONTAINING PROTEIN 39"/>
    <property type="match status" value="1"/>
</dbReference>
<dbReference type="Pfam" id="PF24161">
    <property type="entry name" value="CCDC39"/>
    <property type="match status" value="1"/>
</dbReference>
<keyword evidence="3 5" id="KW-0175">Coiled coil</keyword>
<feature type="coiled-coil region" evidence="5">
    <location>
        <begin position="16"/>
        <end position="236"/>
    </location>
</feature>
<dbReference type="PANTHER" id="PTHR18962:SF0">
    <property type="entry name" value="COILED-COIL DOMAIN-CONTAINING PROTEIN 39"/>
    <property type="match status" value="1"/>
</dbReference>
<protein>
    <recommendedName>
        <fullName evidence="2">Coiled-coil domain-containing protein 39</fullName>
    </recommendedName>
</protein>
<feature type="non-terminal residue" evidence="6">
    <location>
        <position position="1"/>
    </location>
</feature>
<dbReference type="GO" id="GO:0005930">
    <property type="term" value="C:axoneme"/>
    <property type="evidence" value="ECO:0007669"/>
    <property type="project" value="InterPro"/>
</dbReference>
<accession>A0A7K7P1H7</accession>
<organism evidence="6 7">
    <name type="scientific">Acrocephalus arundinaceus</name>
    <name type="common">Great reed-warbler</name>
    <dbReference type="NCBI Taxonomy" id="39621"/>
    <lineage>
        <taxon>Eukaryota</taxon>
        <taxon>Metazoa</taxon>
        <taxon>Chordata</taxon>
        <taxon>Craniata</taxon>
        <taxon>Vertebrata</taxon>
        <taxon>Euteleostomi</taxon>
        <taxon>Archelosauria</taxon>
        <taxon>Archosauria</taxon>
        <taxon>Dinosauria</taxon>
        <taxon>Saurischia</taxon>
        <taxon>Theropoda</taxon>
        <taxon>Coelurosauria</taxon>
        <taxon>Aves</taxon>
        <taxon>Neognathae</taxon>
        <taxon>Neoaves</taxon>
        <taxon>Telluraves</taxon>
        <taxon>Australaves</taxon>
        <taxon>Passeriformes</taxon>
        <taxon>Sylvioidea</taxon>
        <taxon>Sylviidae</taxon>
        <taxon>Acrocephalinae</taxon>
        <taxon>Acrocephalus</taxon>
    </lineage>
</organism>
<evidence type="ECO:0000256" key="5">
    <source>
        <dbReference type="SAM" id="Coils"/>
    </source>
</evidence>
<feature type="coiled-coil region" evidence="5">
    <location>
        <begin position="725"/>
        <end position="766"/>
    </location>
</feature>
<feature type="coiled-coil region" evidence="5">
    <location>
        <begin position="275"/>
        <end position="524"/>
    </location>
</feature>
<comment type="similarity">
    <text evidence="1">Belongs to the CCDC39 family.</text>
</comment>